<feature type="region of interest" description="Disordered" evidence="1">
    <location>
        <begin position="1"/>
        <end position="36"/>
    </location>
</feature>
<gene>
    <name evidence="2" type="ORF">EOD42_02895</name>
</gene>
<comment type="caution">
    <text evidence="2">The sequence shown here is derived from an EMBL/GenBank/DDBJ whole genome shotgun (WGS) entry which is preliminary data.</text>
</comment>
<name>A0A437MN78_9PROT</name>
<dbReference type="EMBL" id="SACL01000001">
    <property type="protein sequence ID" value="RVT99070.1"/>
    <property type="molecule type" value="Genomic_DNA"/>
</dbReference>
<dbReference type="OrthoDB" id="8451126at2"/>
<dbReference type="Proteomes" id="UP000282957">
    <property type="component" value="Unassembled WGS sequence"/>
</dbReference>
<evidence type="ECO:0000313" key="2">
    <source>
        <dbReference type="EMBL" id="RVT99070.1"/>
    </source>
</evidence>
<evidence type="ECO:0000256" key="1">
    <source>
        <dbReference type="SAM" id="MobiDB-lite"/>
    </source>
</evidence>
<accession>A0A437MN78</accession>
<protein>
    <submittedName>
        <fullName evidence="2">Uncharacterized protein</fullName>
    </submittedName>
</protein>
<organism evidence="2 3">
    <name type="scientific">Rhodovarius crocodyli</name>
    <dbReference type="NCBI Taxonomy" id="1979269"/>
    <lineage>
        <taxon>Bacteria</taxon>
        <taxon>Pseudomonadati</taxon>
        <taxon>Pseudomonadota</taxon>
        <taxon>Alphaproteobacteria</taxon>
        <taxon>Acetobacterales</taxon>
        <taxon>Roseomonadaceae</taxon>
        <taxon>Rhodovarius</taxon>
    </lineage>
</organism>
<sequence length="95" mass="9734">MLNLTHHQRAEARAALGLPAPGNTTTRNRMAVAPDAPGKLNTWHGLVACGAAELPDAEGAQAEVFRLTQAGALAVLQPGESLCPQEFPDAPAAAA</sequence>
<proteinExistence type="predicted"/>
<keyword evidence="3" id="KW-1185">Reference proteome</keyword>
<evidence type="ECO:0000313" key="3">
    <source>
        <dbReference type="Proteomes" id="UP000282957"/>
    </source>
</evidence>
<reference evidence="2 3" key="1">
    <citation type="submission" date="2019-01" db="EMBL/GenBank/DDBJ databases">
        <authorList>
            <person name="Chen W.-M."/>
        </authorList>
    </citation>
    <scope>NUCLEOTIDE SEQUENCE [LARGE SCALE GENOMIC DNA]</scope>
    <source>
        <strain evidence="2 3">CCP-6</strain>
    </source>
</reference>
<dbReference type="AlphaFoldDB" id="A0A437MN78"/>
<dbReference type="RefSeq" id="WP_127785721.1">
    <property type="nucleotide sequence ID" value="NZ_SACL01000001.1"/>
</dbReference>